<comment type="caution">
    <text evidence="2">The sequence shown here is derived from an EMBL/GenBank/DDBJ whole genome shotgun (WGS) entry which is preliminary data.</text>
</comment>
<evidence type="ECO:0000313" key="2">
    <source>
        <dbReference type="EMBL" id="KAF9755135.1"/>
    </source>
</evidence>
<dbReference type="EMBL" id="JADCTT010000003">
    <property type="protein sequence ID" value="KAF9755135.1"/>
    <property type="molecule type" value="Genomic_DNA"/>
</dbReference>
<evidence type="ECO:0000256" key="1">
    <source>
        <dbReference type="SAM" id="MobiDB-lite"/>
    </source>
</evidence>
<reference evidence="2" key="1">
    <citation type="submission" date="2020-10" db="EMBL/GenBank/DDBJ databases">
        <title>High-Quality Genome Resource of Clonostachys rosea strain S41 by Oxford Nanopore Long-Read Sequencing.</title>
        <authorList>
            <person name="Wang H."/>
        </authorList>
    </citation>
    <scope>NUCLEOTIDE SEQUENCE</scope>
    <source>
        <strain evidence="2">S41</strain>
    </source>
</reference>
<proteinExistence type="predicted"/>
<dbReference type="Proteomes" id="UP000616885">
    <property type="component" value="Unassembled WGS sequence"/>
</dbReference>
<protein>
    <submittedName>
        <fullName evidence="2">Uncharacterized protein</fullName>
    </submittedName>
</protein>
<feature type="region of interest" description="Disordered" evidence="1">
    <location>
        <begin position="215"/>
        <end position="260"/>
    </location>
</feature>
<feature type="region of interest" description="Disordered" evidence="1">
    <location>
        <begin position="1"/>
        <end position="44"/>
    </location>
</feature>
<dbReference type="AlphaFoldDB" id="A0A8H7NFY1"/>
<name>A0A8H7NFY1_BIOOC</name>
<organism evidence="2 3">
    <name type="scientific">Bionectria ochroleuca</name>
    <name type="common">Gliocladium roseum</name>
    <dbReference type="NCBI Taxonomy" id="29856"/>
    <lineage>
        <taxon>Eukaryota</taxon>
        <taxon>Fungi</taxon>
        <taxon>Dikarya</taxon>
        <taxon>Ascomycota</taxon>
        <taxon>Pezizomycotina</taxon>
        <taxon>Sordariomycetes</taxon>
        <taxon>Hypocreomycetidae</taxon>
        <taxon>Hypocreales</taxon>
        <taxon>Bionectriaceae</taxon>
        <taxon>Clonostachys</taxon>
    </lineage>
</organism>
<sequence>MAYLNSVSKEPMRDDPNHHLTHRASNISALSDFDSNPYDAPVHTLIPRESMVSLDSRRGQYTSAETYGSSYSPHTTPPTPSWTGSWSNQYGSGYSPVGDSNGQPFRSGSKKLGRKTSLVAHLKRSAPQTIDEEEYDLSLLGSAAPMGSAPVQHDTIHEEGAVFDLTASLGPMSPHDEAFVQMLQKQEAQGQLTGGIGEGFKPEVVVRDTELLPQTTTAQRSFSQSFSSRMSRMTSKRLGRSESIRAAGQDRANKRGKSYK</sequence>
<gene>
    <name evidence="2" type="ORF">IM811_010576</name>
</gene>
<accession>A0A8H7NFY1</accession>
<evidence type="ECO:0000313" key="3">
    <source>
        <dbReference type="Proteomes" id="UP000616885"/>
    </source>
</evidence>
<feature type="compositionally biased region" description="Low complexity" evidence="1">
    <location>
        <begin position="215"/>
        <end position="233"/>
    </location>
</feature>